<dbReference type="InterPro" id="IPR024169">
    <property type="entry name" value="SP_NH2Trfase/AEP_transaminase"/>
</dbReference>
<dbReference type="InterPro" id="IPR015424">
    <property type="entry name" value="PyrdxlP-dep_Trfase"/>
</dbReference>
<keyword evidence="3" id="KW-0663">Pyridoxal phosphate</keyword>
<evidence type="ECO:0000313" key="5">
    <source>
        <dbReference type="EMBL" id="MEK9500621.1"/>
    </source>
</evidence>
<sequence>MQLTDIRPRLLLGPGPSPVSPSILEALARPTLGHLDPQFLELMDDVADGLRLAFGTDNTMTFPVSGTGSAAMEASLVNVIEPGDTVIVASNGVFGGRLAEMSRRMGAEVVLVEAEWGRILDPDAVIDALRAHPGARALAIVLAETSTGVQQPLAEIGAAVAATDTLLVVDAVTAIGGTPVAVDGNHIDVCYAGTQKCLGVPPGLAPITFSEKAMDRIRSRTVPCASWYLDVSLLAGYLGSERKYHHTAPINMVYALHQGLSELRAEGLEARFERHARAGDRLKAGLVDRGFTLFAQEGHRLPQLTSALLPEGVDEGPLRRRLLDEYGIEVGGGLGAAKGKLWRIGLMGHGACDENVDRLLAAVDDLFGSAVA</sequence>
<feature type="domain" description="Aminotransferase class V" evidence="4">
    <location>
        <begin position="32"/>
        <end position="358"/>
    </location>
</feature>
<evidence type="ECO:0000256" key="1">
    <source>
        <dbReference type="ARBA" id="ARBA00001933"/>
    </source>
</evidence>
<gene>
    <name evidence="5" type="ORF">WI372_06500</name>
</gene>
<evidence type="ECO:0000256" key="3">
    <source>
        <dbReference type="ARBA" id="ARBA00022898"/>
    </source>
</evidence>
<organism evidence="5 6">
    <name type="scientific">Gaopeijia maritima</name>
    <dbReference type="NCBI Taxonomy" id="3119007"/>
    <lineage>
        <taxon>Bacteria</taxon>
        <taxon>Pseudomonadati</taxon>
        <taxon>Gemmatimonadota</taxon>
        <taxon>Longimicrobiia</taxon>
        <taxon>Gaopeijiales</taxon>
        <taxon>Gaopeijiaceae</taxon>
        <taxon>Gaopeijia</taxon>
    </lineage>
</organism>
<comment type="cofactor">
    <cofactor evidence="1">
        <name>pyridoxal 5'-phosphate</name>
        <dbReference type="ChEBI" id="CHEBI:597326"/>
    </cofactor>
</comment>
<reference evidence="5 6" key="1">
    <citation type="submission" date="2024-02" db="EMBL/GenBank/DDBJ databases">
        <title>A novel Gemmatimonadota bacterium.</title>
        <authorList>
            <person name="Du Z.-J."/>
            <person name="Ye Y.-Q."/>
        </authorList>
    </citation>
    <scope>NUCLEOTIDE SEQUENCE [LARGE SCALE GENOMIC DNA]</scope>
    <source>
        <strain evidence="5 6">DH-20</strain>
    </source>
</reference>
<evidence type="ECO:0000313" key="6">
    <source>
        <dbReference type="Proteomes" id="UP001484239"/>
    </source>
</evidence>
<dbReference type="PANTHER" id="PTHR21152:SF40">
    <property type="entry name" value="ALANINE--GLYOXYLATE AMINOTRANSFERASE"/>
    <property type="match status" value="1"/>
</dbReference>
<evidence type="ECO:0000256" key="2">
    <source>
        <dbReference type="ARBA" id="ARBA00009236"/>
    </source>
</evidence>
<accession>A0ABU9E7C1</accession>
<dbReference type="GO" id="GO:0008483">
    <property type="term" value="F:transaminase activity"/>
    <property type="evidence" value="ECO:0007669"/>
    <property type="project" value="UniProtKB-KW"/>
</dbReference>
<comment type="caution">
    <text evidence="5">The sequence shown here is derived from an EMBL/GenBank/DDBJ whole genome shotgun (WGS) entry which is preliminary data.</text>
</comment>
<dbReference type="Pfam" id="PF00266">
    <property type="entry name" value="Aminotran_5"/>
    <property type="match status" value="1"/>
</dbReference>
<dbReference type="Proteomes" id="UP001484239">
    <property type="component" value="Unassembled WGS sequence"/>
</dbReference>
<name>A0ABU9E7C1_9BACT</name>
<keyword evidence="5" id="KW-0808">Transferase</keyword>
<dbReference type="PANTHER" id="PTHR21152">
    <property type="entry name" value="AMINOTRANSFERASE CLASS V"/>
    <property type="match status" value="1"/>
</dbReference>
<proteinExistence type="inferred from homology"/>
<dbReference type="InterPro" id="IPR015421">
    <property type="entry name" value="PyrdxlP-dep_Trfase_major"/>
</dbReference>
<dbReference type="Gene3D" id="3.40.640.10">
    <property type="entry name" value="Type I PLP-dependent aspartate aminotransferase-like (Major domain)"/>
    <property type="match status" value="1"/>
</dbReference>
<dbReference type="Gene3D" id="3.90.1150.10">
    <property type="entry name" value="Aspartate Aminotransferase, domain 1"/>
    <property type="match status" value="1"/>
</dbReference>
<dbReference type="InterPro" id="IPR015422">
    <property type="entry name" value="PyrdxlP-dep_Trfase_small"/>
</dbReference>
<dbReference type="SUPFAM" id="SSF53383">
    <property type="entry name" value="PLP-dependent transferases"/>
    <property type="match status" value="1"/>
</dbReference>
<dbReference type="PIRSF" id="PIRSF000524">
    <property type="entry name" value="SPT"/>
    <property type="match status" value="1"/>
</dbReference>
<keyword evidence="6" id="KW-1185">Reference proteome</keyword>
<protein>
    <submittedName>
        <fullName evidence="5">Alanine--glyoxylate aminotransferase family protein</fullName>
    </submittedName>
</protein>
<dbReference type="EMBL" id="JBBHLI010000003">
    <property type="protein sequence ID" value="MEK9500621.1"/>
    <property type="molecule type" value="Genomic_DNA"/>
</dbReference>
<comment type="similarity">
    <text evidence="2">Belongs to the class-V pyridoxal-phosphate-dependent aminotransferase family.</text>
</comment>
<keyword evidence="5" id="KW-0032">Aminotransferase</keyword>
<dbReference type="RefSeq" id="WP_405286527.1">
    <property type="nucleotide sequence ID" value="NZ_JBBHLI010000003.1"/>
</dbReference>
<dbReference type="InterPro" id="IPR000192">
    <property type="entry name" value="Aminotrans_V_dom"/>
</dbReference>
<evidence type="ECO:0000259" key="4">
    <source>
        <dbReference type="Pfam" id="PF00266"/>
    </source>
</evidence>